<dbReference type="RefSeq" id="WP_168947331.1">
    <property type="nucleotide sequence ID" value="NZ_JABAGL010000005.1"/>
</dbReference>
<evidence type="ECO:0000313" key="1">
    <source>
        <dbReference type="EMBL" id="NME85368.1"/>
    </source>
</evidence>
<sequence>MTKDEYIAFLETKNKQYYKEIQQLTYEKGFLQGRLMVFFQSYPKLGMELIPGGKYGELKQKGGVR</sequence>
<organism evidence="1 2">
    <name type="scientific">Bacteroides eggerthii</name>
    <dbReference type="NCBI Taxonomy" id="28111"/>
    <lineage>
        <taxon>Bacteria</taxon>
        <taxon>Pseudomonadati</taxon>
        <taxon>Bacteroidota</taxon>
        <taxon>Bacteroidia</taxon>
        <taxon>Bacteroidales</taxon>
        <taxon>Bacteroidaceae</taxon>
        <taxon>Bacteroides</taxon>
    </lineage>
</organism>
<comment type="caution">
    <text evidence="1">The sequence shown here is derived from an EMBL/GenBank/DDBJ whole genome shotgun (WGS) entry which is preliminary data.</text>
</comment>
<reference evidence="1 2" key="1">
    <citation type="submission" date="2020-04" db="EMBL/GenBank/DDBJ databases">
        <authorList>
            <person name="Hitch T.C.A."/>
            <person name="Wylensek D."/>
            <person name="Clavel T."/>
        </authorList>
    </citation>
    <scope>NUCLEOTIDE SEQUENCE [LARGE SCALE GENOMIC DNA]</scope>
    <source>
        <strain evidence="1 2">WCA3-601-WT-5E</strain>
    </source>
</reference>
<name>A0A7X9XHI8_9BACE</name>
<gene>
    <name evidence="1" type="ORF">HF841_04925</name>
</gene>
<accession>A0A7X9XHI8</accession>
<dbReference type="EMBL" id="JABAGL010000005">
    <property type="protein sequence ID" value="NME85368.1"/>
    <property type="molecule type" value="Genomic_DNA"/>
</dbReference>
<dbReference type="AlphaFoldDB" id="A0A7X9XHI8"/>
<proteinExistence type="predicted"/>
<protein>
    <submittedName>
        <fullName evidence="1">Uncharacterized protein</fullName>
    </submittedName>
</protein>
<evidence type="ECO:0000313" key="2">
    <source>
        <dbReference type="Proteomes" id="UP000520291"/>
    </source>
</evidence>
<dbReference type="Proteomes" id="UP000520291">
    <property type="component" value="Unassembled WGS sequence"/>
</dbReference>